<keyword evidence="2" id="KW-0812">Transmembrane</keyword>
<organism evidence="3 4">
    <name type="scientific">Ruoffia tabacinasalis</name>
    <dbReference type="NCBI Taxonomy" id="87458"/>
    <lineage>
        <taxon>Bacteria</taxon>
        <taxon>Bacillati</taxon>
        <taxon>Bacillota</taxon>
        <taxon>Bacilli</taxon>
        <taxon>Lactobacillales</taxon>
        <taxon>Aerococcaceae</taxon>
        <taxon>Ruoffia</taxon>
    </lineage>
</organism>
<name>A0A5R9EP35_9LACT</name>
<feature type="transmembrane region" description="Helical" evidence="2">
    <location>
        <begin position="99"/>
        <end position="124"/>
    </location>
</feature>
<feature type="region of interest" description="Disordered" evidence="1">
    <location>
        <begin position="297"/>
        <end position="326"/>
    </location>
</feature>
<keyword evidence="2" id="KW-0472">Membrane</keyword>
<dbReference type="InterPro" id="IPR018770">
    <property type="entry name" value="ChloroindolylP_hydrolase"/>
</dbReference>
<dbReference type="RefSeq" id="WP_138403631.1">
    <property type="nucleotide sequence ID" value="NZ_VBSP01000002.1"/>
</dbReference>
<evidence type="ECO:0008006" key="5">
    <source>
        <dbReference type="Google" id="ProtNLM"/>
    </source>
</evidence>
<dbReference type="Pfam" id="PF10112">
    <property type="entry name" value="Halogen_Hydrol"/>
    <property type="match status" value="1"/>
</dbReference>
<sequence length="326" mass="37561">MKRPHTNKSSRKCRNVPMIIIILLFLGILLSGSTFLPYSLIYLAIVIVMTLGSISTLSRLYNHLTNDNPHVLQTIVYLFSLLSLAGAGLNAIFEVDYHMINNIVLLFILCLTTLFGFGVMTFIIDKIFVNQPKSFTKNPFSRSKATDKIQHYQEAGLSDEEISYFREQLAQAREHIISIEKQMNATAKLRAIDVRHNTIEISKQFFQDIVKEPKRFSEAGDVIYRILPSLDDLTEKYNEVSEHIAKNKQTYLILEKSAQTIEELAERLTEDYISFHKATYQDLDDEINLANRTLNRQQTNDPSKSVDEILEDWNNMDKDDDIETKE</sequence>
<accession>A0A5R9EP35</accession>
<dbReference type="EMBL" id="VBSP01000002">
    <property type="protein sequence ID" value="TLQ49349.1"/>
    <property type="molecule type" value="Genomic_DNA"/>
</dbReference>
<evidence type="ECO:0000313" key="4">
    <source>
        <dbReference type="Proteomes" id="UP000306420"/>
    </source>
</evidence>
<dbReference type="Proteomes" id="UP000306420">
    <property type="component" value="Unassembled WGS sequence"/>
</dbReference>
<evidence type="ECO:0000256" key="2">
    <source>
        <dbReference type="SAM" id="Phobius"/>
    </source>
</evidence>
<proteinExistence type="predicted"/>
<dbReference type="OrthoDB" id="2243657at2"/>
<evidence type="ECO:0000313" key="3">
    <source>
        <dbReference type="EMBL" id="TLQ49349.1"/>
    </source>
</evidence>
<reference evidence="3 4" key="1">
    <citation type="submission" date="2019-05" db="EMBL/GenBank/DDBJ databases">
        <title>The metagenome of a microbial culture collection derived from dairy environment covers the genomic content of the human microbiome.</title>
        <authorList>
            <person name="Roder T."/>
            <person name="Wuthrich D."/>
            <person name="Sattari Z."/>
            <person name="Von Ah U."/>
            <person name="Bar C."/>
            <person name="Ronchi F."/>
            <person name="Macpherson A.J."/>
            <person name="Ganal-Vonarburg S.C."/>
            <person name="Bruggmann R."/>
            <person name="Vergeres G."/>
        </authorList>
    </citation>
    <scope>NUCLEOTIDE SEQUENCE [LARGE SCALE GENOMIC DNA]</scope>
    <source>
        <strain evidence="3 4">FAM 24227</strain>
    </source>
</reference>
<dbReference type="AlphaFoldDB" id="A0A5R9EP35"/>
<keyword evidence="2" id="KW-1133">Transmembrane helix</keyword>
<feature type="transmembrane region" description="Helical" evidence="2">
    <location>
        <begin position="16"/>
        <end position="35"/>
    </location>
</feature>
<evidence type="ECO:0000256" key="1">
    <source>
        <dbReference type="SAM" id="MobiDB-lite"/>
    </source>
</evidence>
<gene>
    <name evidence="3" type="ORF">FEZ33_01570</name>
</gene>
<protein>
    <recommendedName>
        <fullName evidence="5">5-bromo-4-chloroindolyl phosphate hydrolysis protein</fullName>
    </recommendedName>
</protein>
<comment type="caution">
    <text evidence="3">The sequence shown here is derived from an EMBL/GenBank/DDBJ whole genome shotgun (WGS) entry which is preliminary data.</text>
</comment>
<feature type="transmembrane region" description="Helical" evidence="2">
    <location>
        <begin position="74"/>
        <end position="93"/>
    </location>
</feature>